<dbReference type="PROSITE" id="PS01095">
    <property type="entry name" value="GH18_1"/>
    <property type="match status" value="1"/>
</dbReference>
<dbReference type="Proteomes" id="UP001152561">
    <property type="component" value="Unassembled WGS sequence"/>
</dbReference>
<evidence type="ECO:0000256" key="3">
    <source>
        <dbReference type="SAM" id="SignalP"/>
    </source>
</evidence>
<keyword evidence="3" id="KW-0732">Signal</keyword>
<feature type="signal peptide" evidence="3">
    <location>
        <begin position="1"/>
        <end position="26"/>
    </location>
</feature>
<dbReference type="PANTHER" id="PTHR45708:SF49">
    <property type="entry name" value="ENDOCHITINASE"/>
    <property type="match status" value="1"/>
</dbReference>
<dbReference type="InterPro" id="IPR001579">
    <property type="entry name" value="Glyco_hydro_18_chit_AS"/>
</dbReference>
<keyword evidence="5" id="KW-1185">Reference proteome</keyword>
<keyword evidence="2" id="KW-0326">Glycosidase</keyword>
<organism evidence="4 5">
    <name type="scientific">Anisodus acutangulus</name>
    <dbReference type="NCBI Taxonomy" id="402998"/>
    <lineage>
        <taxon>Eukaryota</taxon>
        <taxon>Viridiplantae</taxon>
        <taxon>Streptophyta</taxon>
        <taxon>Embryophyta</taxon>
        <taxon>Tracheophyta</taxon>
        <taxon>Spermatophyta</taxon>
        <taxon>Magnoliopsida</taxon>
        <taxon>eudicotyledons</taxon>
        <taxon>Gunneridae</taxon>
        <taxon>Pentapetalae</taxon>
        <taxon>asterids</taxon>
        <taxon>lamiids</taxon>
        <taxon>Solanales</taxon>
        <taxon>Solanaceae</taxon>
        <taxon>Solanoideae</taxon>
        <taxon>Hyoscyameae</taxon>
        <taxon>Anisodus</taxon>
    </lineage>
</organism>
<name>A0A9Q1MBS5_9SOLA</name>
<evidence type="ECO:0000313" key="4">
    <source>
        <dbReference type="EMBL" id="KAJ8556217.1"/>
    </source>
</evidence>
<dbReference type="Gene3D" id="3.20.20.80">
    <property type="entry name" value="Glycosidases"/>
    <property type="match status" value="1"/>
</dbReference>
<dbReference type="SUPFAM" id="SSF51445">
    <property type="entry name" value="(Trans)glycosidases"/>
    <property type="match status" value="1"/>
</dbReference>
<dbReference type="InterPro" id="IPR017853">
    <property type="entry name" value="GH"/>
</dbReference>
<evidence type="ECO:0000313" key="5">
    <source>
        <dbReference type="Proteomes" id="UP001152561"/>
    </source>
</evidence>
<dbReference type="OrthoDB" id="1716288at2759"/>
<accession>A0A9Q1MBS5</accession>
<dbReference type="AlphaFoldDB" id="A0A9Q1MBS5"/>
<reference evidence="5" key="1">
    <citation type="journal article" date="2023" name="Proc. Natl. Acad. Sci. U.S.A.">
        <title>Genomic and structural basis for evolution of tropane alkaloid biosynthesis.</title>
        <authorList>
            <person name="Wanga Y.-J."/>
            <person name="Taina T."/>
            <person name="Yua J.-Y."/>
            <person name="Lia J."/>
            <person name="Xua B."/>
            <person name="Chenc J."/>
            <person name="D'Auriad J.C."/>
            <person name="Huanga J.-P."/>
            <person name="Huanga S.-X."/>
        </authorList>
    </citation>
    <scope>NUCLEOTIDE SEQUENCE [LARGE SCALE GENOMIC DNA]</scope>
    <source>
        <strain evidence="5">cv. KIB-2019</strain>
    </source>
</reference>
<dbReference type="EMBL" id="JAJAGQ010000008">
    <property type="protein sequence ID" value="KAJ8556217.1"/>
    <property type="molecule type" value="Genomic_DNA"/>
</dbReference>
<comment type="caution">
    <text evidence="4">The sequence shown here is derived from an EMBL/GenBank/DDBJ whole genome shotgun (WGS) entry which is preliminary data.</text>
</comment>
<sequence length="199" mass="20919">MALIKPSSSFLLFPLLILASVALLDAGGIAIYWGQITNEGTLAETCASGIYKFVNLGFLNTFGTGQNPMINLAGHCDPTLGGCTNLSSDIVLLSIGGGESQALADAVLDGIDFDIEGGMDEHWDDLAGFLSLWSKREASTSKVQQAPSKGVSQYTHLPPVTLTPISMVEIDGGATQAARKILFSTDSATNAQAEPRRNN</sequence>
<evidence type="ECO:0000256" key="1">
    <source>
        <dbReference type="ARBA" id="ARBA00022801"/>
    </source>
</evidence>
<proteinExistence type="predicted"/>
<keyword evidence="1" id="KW-0378">Hydrolase</keyword>
<dbReference type="InterPro" id="IPR050542">
    <property type="entry name" value="Glycosyl_Hydrlase18_Chitinase"/>
</dbReference>
<dbReference type="GO" id="GO:0005576">
    <property type="term" value="C:extracellular region"/>
    <property type="evidence" value="ECO:0007669"/>
    <property type="project" value="TreeGrafter"/>
</dbReference>
<dbReference type="GO" id="GO:0004568">
    <property type="term" value="F:chitinase activity"/>
    <property type="evidence" value="ECO:0007669"/>
    <property type="project" value="TreeGrafter"/>
</dbReference>
<protein>
    <submittedName>
        <fullName evidence="4">Uncharacterized protein</fullName>
    </submittedName>
</protein>
<gene>
    <name evidence="4" type="ORF">K7X08_022975</name>
</gene>
<evidence type="ECO:0000256" key="2">
    <source>
        <dbReference type="ARBA" id="ARBA00023295"/>
    </source>
</evidence>
<dbReference type="GO" id="GO:0005975">
    <property type="term" value="P:carbohydrate metabolic process"/>
    <property type="evidence" value="ECO:0007669"/>
    <property type="project" value="InterPro"/>
</dbReference>
<dbReference type="PANTHER" id="PTHR45708">
    <property type="entry name" value="ENDOCHITINASE"/>
    <property type="match status" value="1"/>
</dbReference>
<feature type="chain" id="PRO_5040131817" evidence="3">
    <location>
        <begin position="27"/>
        <end position="199"/>
    </location>
</feature>